<feature type="compositionally biased region" description="Acidic residues" evidence="1">
    <location>
        <begin position="15"/>
        <end position="30"/>
    </location>
</feature>
<dbReference type="EMBL" id="CABITT030000008">
    <property type="protein sequence ID" value="VVB13871.1"/>
    <property type="molecule type" value="Genomic_DNA"/>
</dbReference>
<evidence type="ECO:0000256" key="1">
    <source>
        <dbReference type="SAM" id="MobiDB-lite"/>
    </source>
</evidence>
<protein>
    <submittedName>
        <fullName evidence="2">Uncharacterized protein</fullName>
    </submittedName>
</protein>
<name>A0A565CK17_9BRAS</name>
<feature type="compositionally biased region" description="Acidic residues" evidence="1">
    <location>
        <begin position="141"/>
        <end position="157"/>
    </location>
</feature>
<comment type="caution">
    <text evidence="2">The sequence shown here is derived from an EMBL/GenBank/DDBJ whole genome shotgun (WGS) entry which is preliminary data.</text>
</comment>
<gene>
    <name evidence="2" type="ORF">ANE_LOCUS24315</name>
</gene>
<evidence type="ECO:0000313" key="3">
    <source>
        <dbReference type="Proteomes" id="UP000489600"/>
    </source>
</evidence>
<feature type="region of interest" description="Disordered" evidence="1">
    <location>
        <begin position="138"/>
        <end position="157"/>
    </location>
</feature>
<evidence type="ECO:0000313" key="2">
    <source>
        <dbReference type="EMBL" id="VVB13871.1"/>
    </source>
</evidence>
<sequence>MEGGHVITDPRFPMSDEDDTDEPGAEIPEDNEIVIDPRFESRFITIYGEDGIVEPMNEGDGPEIPEENEIVIEPMNMNEDYRPEIPEEDNEIVIDPRFESRFLTIYGEDGIVEPDIPEENEIVIDPRFEQFMPQFSSLSESEVDDTDEPTNEDYGPEIPEENEIVIDPRFEQLESRFMTIYGEDGIVEPMNMNEDYGPEISEENQIVIDTRFRQFMSVSEEYDTDEPTNEDYGEEIPEENEIEIDPRFEQLESRFMSLYEDHEPIYGPEIPL</sequence>
<dbReference type="Proteomes" id="UP000489600">
    <property type="component" value="Unassembled WGS sequence"/>
</dbReference>
<feature type="region of interest" description="Disordered" evidence="1">
    <location>
        <begin position="1"/>
        <end position="30"/>
    </location>
</feature>
<proteinExistence type="predicted"/>
<organism evidence="2 3">
    <name type="scientific">Arabis nemorensis</name>
    <dbReference type="NCBI Taxonomy" id="586526"/>
    <lineage>
        <taxon>Eukaryota</taxon>
        <taxon>Viridiplantae</taxon>
        <taxon>Streptophyta</taxon>
        <taxon>Embryophyta</taxon>
        <taxon>Tracheophyta</taxon>
        <taxon>Spermatophyta</taxon>
        <taxon>Magnoliopsida</taxon>
        <taxon>eudicotyledons</taxon>
        <taxon>Gunneridae</taxon>
        <taxon>Pentapetalae</taxon>
        <taxon>rosids</taxon>
        <taxon>malvids</taxon>
        <taxon>Brassicales</taxon>
        <taxon>Brassicaceae</taxon>
        <taxon>Arabideae</taxon>
        <taxon>Arabis</taxon>
    </lineage>
</organism>
<keyword evidence="3" id="KW-1185">Reference proteome</keyword>
<dbReference type="AlphaFoldDB" id="A0A565CK17"/>
<accession>A0A565CK17</accession>
<reference evidence="2" key="1">
    <citation type="submission" date="2019-07" db="EMBL/GenBank/DDBJ databases">
        <authorList>
            <person name="Dittberner H."/>
        </authorList>
    </citation>
    <scope>NUCLEOTIDE SEQUENCE [LARGE SCALE GENOMIC DNA]</scope>
</reference>